<gene>
    <name evidence="9" type="ORF">SAMN02745126_04804</name>
</gene>
<keyword evidence="7" id="KW-0812">Transmembrane</keyword>
<evidence type="ECO:0000256" key="5">
    <source>
        <dbReference type="ARBA" id="ARBA00023157"/>
    </source>
</evidence>
<evidence type="ECO:0000256" key="6">
    <source>
        <dbReference type="ARBA" id="ARBA00023284"/>
    </source>
</evidence>
<dbReference type="SUPFAM" id="SSF52833">
    <property type="entry name" value="Thioredoxin-like"/>
    <property type="match status" value="1"/>
</dbReference>
<dbReference type="EMBL" id="FUWJ01000008">
    <property type="protein sequence ID" value="SKA28582.1"/>
    <property type="molecule type" value="Genomic_DNA"/>
</dbReference>
<dbReference type="GO" id="GO:0016491">
    <property type="term" value="F:oxidoreductase activity"/>
    <property type="evidence" value="ECO:0007669"/>
    <property type="project" value="UniProtKB-KW"/>
</dbReference>
<comment type="similarity">
    <text evidence="2">Belongs to the thioredoxin family. DsbA subfamily.</text>
</comment>
<proteinExistence type="inferred from homology"/>
<dbReference type="PROSITE" id="PS51352">
    <property type="entry name" value="THIOREDOXIN_2"/>
    <property type="match status" value="1"/>
</dbReference>
<dbReference type="AlphaFoldDB" id="A0A1T4SK59"/>
<organism evidence="9 10">
    <name type="scientific">Enhydrobacter aerosaccus</name>
    <dbReference type="NCBI Taxonomy" id="225324"/>
    <lineage>
        <taxon>Bacteria</taxon>
        <taxon>Pseudomonadati</taxon>
        <taxon>Pseudomonadota</taxon>
        <taxon>Alphaproteobacteria</taxon>
        <taxon>Hyphomicrobiales</taxon>
        <taxon>Enhydrobacter</taxon>
    </lineage>
</organism>
<evidence type="ECO:0000259" key="8">
    <source>
        <dbReference type="PROSITE" id="PS51352"/>
    </source>
</evidence>
<keyword evidence="5" id="KW-1015">Disulfide bond</keyword>
<accession>A0A1T4SK59</accession>
<dbReference type="OrthoDB" id="9780340at2"/>
<dbReference type="Pfam" id="PF13462">
    <property type="entry name" value="Thioredoxin_4"/>
    <property type="match status" value="1"/>
</dbReference>
<name>A0A1T4SK59_9HYPH</name>
<evidence type="ECO:0000313" key="10">
    <source>
        <dbReference type="Proteomes" id="UP000190092"/>
    </source>
</evidence>
<feature type="domain" description="Thioredoxin" evidence="8">
    <location>
        <begin position="22"/>
        <end position="167"/>
    </location>
</feature>
<evidence type="ECO:0000256" key="7">
    <source>
        <dbReference type="SAM" id="Phobius"/>
    </source>
</evidence>
<dbReference type="InterPro" id="IPR036249">
    <property type="entry name" value="Thioredoxin-like_sf"/>
</dbReference>
<evidence type="ECO:0000313" key="9">
    <source>
        <dbReference type="EMBL" id="SKA28582.1"/>
    </source>
</evidence>
<dbReference type="PANTHER" id="PTHR13887">
    <property type="entry name" value="GLUTATHIONE S-TRANSFERASE KAPPA"/>
    <property type="match status" value="1"/>
</dbReference>
<protein>
    <submittedName>
        <fullName evidence="9">Thioredoxin</fullName>
    </submittedName>
</protein>
<keyword evidence="4" id="KW-0560">Oxidoreductase</keyword>
<evidence type="ECO:0000256" key="1">
    <source>
        <dbReference type="ARBA" id="ARBA00003565"/>
    </source>
</evidence>
<comment type="function">
    <text evidence="1">May be required for disulfide bond formation in some proteins.</text>
</comment>
<evidence type="ECO:0000256" key="4">
    <source>
        <dbReference type="ARBA" id="ARBA00023002"/>
    </source>
</evidence>
<dbReference type="STRING" id="225324.SAMN02745126_04804"/>
<evidence type="ECO:0000256" key="2">
    <source>
        <dbReference type="ARBA" id="ARBA00005791"/>
    </source>
</evidence>
<reference evidence="10" key="1">
    <citation type="submission" date="2017-02" db="EMBL/GenBank/DDBJ databases">
        <authorList>
            <person name="Varghese N."/>
            <person name="Submissions S."/>
        </authorList>
    </citation>
    <scope>NUCLEOTIDE SEQUENCE [LARGE SCALE GENOMIC DNA]</scope>
    <source>
        <strain evidence="10">ATCC 27094</strain>
    </source>
</reference>
<keyword evidence="10" id="KW-1185">Reference proteome</keyword>
<keyword evidence="3" id="KW-0732">Signal</keyword>
<dbReference type="Proteomes" id="UP000190092">
    <property type="component" value="Unassembled WGS sequence"/>
</dbReference>
<sequence>MNRRGAIVATAIVAAGIFAGGTLLWRPAREKSVATPAASTGAPFIRAHAPVLGPNTAPVTIIEFFDPACEACRAFYPVVKRIMTSFPSKVRLVLRYAAFHPTSAEAIRILEAARRQGKFEAVLERLLETQGQWAPHGRPADSAWTVVEGLGLDLAQAKQDAVKPEVTALLAQDAEDVKAAGVRATPTFFVNGKPLQRFGAQELHDLVKSEVKAP</sequence>
<keyword evidence="7" id="KW-0472">Membrane</keyword>
<evidence type="ECO:0000256" key="3">
    <source>
        <dbReference type="ARBA" id="ARBA00022729"/>
    </source>
</evidence>
<dbReference type="InterPro" id="IPR013766">
    <property type="entry name" value="Thioredoxin_domain"/>
</dbReference>
<keyword evidence="6" id="KW-0676">Redox-active center</keyword>
<dbReference type="PANTHER" id="PTHR13887:SF14">
    <property type="entry name" value="DISULFIDE BOND FORMATION PROTEIN D"/>
    <property type="match status" value="1"/>
</dbReference>
<dbReference type="Gene3D" id="3.40.30.10">
    <property type="entry name" value="Glutaredoxin"/>
    <property type="match status" value="1"/>
</dbReference>
<dbReference type="InterPro" id="IPR012336">
    <property type="entry name" value="Thioredoxin-like_fold"/>
</dbReference>
<keyword evidence="7" id="KW-1133">Transmembrane helix</keyword>
<feature type="transmembrane region" description="Helical" evidence="7">
    <location>
        <begin position="6"/>
        <end position="25"/>
    </location>
</feature>